<dbReference type="InterPro" id="IPR009057">
    <property type="entry name" value="Homeodomain-like_sf"/>
</dbReference>
<feature type="domain" description="Winged helix-turn helix" evidence="2">
    <location>
        <begin position="106"/>
        <end position="165"/>
    </location>
</feature>
<dbReference type="AlphaFoldDB" id="A0A551Y269"/>
<evidence type="ECO:0000259" key="2">
    <source>
        <dbReference type="Pfam" id="PF13592"/>
    </source>
</evidence>
<dbReference type="Gene3D" id="3.30.420.10">
    <property type="entry name" value="Ribonuclease H-like superfamily/Ribonuclease H"/>
    <property type="match status" value="1"/>
</dbReference>
<dbReference type="SUPFAM" id="SSF46689">
    <property type="entry name" value="Homeodomain-like"/>
    <property type="match status" value="1"/>
</dbReference>
<accession>A0A551Y269</accession>
<dbReference type="NCBIfam" id="NF033545">
    <property type="entry name" value="transpos_IS630"/>
    <property type="match status" value="1"/>
</dbReference>
<gene>
    <name evidence="3" type="ORF">EWV85_10015</name>
</gene>
<feature type="domain" description="Tc1-like transposase DDE" evidence="1">
    <location>
        <begin position="181"/>
        <end position="339"/>
    </location>
</feature>
<evidence type="ECO:0000313" key="4">
    <source>
        <dbReference type="Proteomes" id="UP000316443"/>
    </source>
</evidence>
<dbReference type="Pfam" id="PF13384">
    <property type="entry name" value="HTH_23"/>
    <property type="match status" value="1"/>
</dbReference>
<name>A0A551Y269_MICAE</name>
<dbReference type="InterPro" id="IPR036397">
    <property type="entry name" value="RNaseH_sf"/>
</dbReference>
<dbReference type="EMBL" id="SFCA01000101">
    <property type="protein sequence ID" value="TRT55048.1"/>
    <property type="molecule type" value="Genomic_DNA"/>
</dbReference>
<sequence>MPAPNHLNSEQKEKLQKALKKEENPYIRERVLILLLLNDGKTQVQISKLIGCSLRTVSYWCIHGDANNLDSLKDKRMEGNYRKATDEYIKILLETIDKEPQEMGYEFGRWTAKRLATYLTEQTGIELSSSQVTNILKKKKYVYIWAKYSLEDRQDPEKRKEFKQKLAEYLKIAKEEPNKLQVWFWDESGFSLRVIRRKTWGKKSQRKKVSGQRRSGRVNAMGGVRYSDKKRFVEFIKKGNSETFYEVVKVFYTEIIKEWVEAGNKEEDFREKGPKIVLILDNASIHKKTDVVGKIAENMPNLILEYLPAYSPDLNIIELVWHSAKEFIAHRLFKSVEELESLLHQLLNEGGLIIKWDRKLKNKGNSVNAI</sequence>
<dbReference type="Pfam" id="PF13358">
    <property type="entry name" value="DDE_3"/>
    <property type="match status" value="1"/>
</dbReference>
<dbReference type="InterPro" id="IPR038717">
    <property type="entry name" value="Tc1-like_DDE_dom"/>
</dbReference>
<reference evidence="3 4" key="1">
    <citation type="submission" date="2019-01" db="EMBL/GenBank/DDBJ databases">
        <title>Coherence of Microcystis species and biogeography revealed through population genomics.</title>
        <authorList>
            <person name="Perez-Carrascal O.M."/>
            <person name="Terrat Y."/>
            <person name="Giani A."/>
            <person name="Fortin N."/>
            <person name="Tromas N."/>
            <person name="Shapiro B.J."/>
        </authorList>
    </citation>
    <scope>NUCLEOTIDE SEQUENCE [LARGE SCALE GENOMIC DNA]</scope>
    <source>
        <strain evidence="3">Ma_QC_C_20070703_M131</strain>
    </source>
</reference>
<evidence type="ECO:0000259" key="1">
    <source>
        <dbReference type="Pfam" id="PF13358"/>
    </source>
</evidence>
<dbReference type="Pfam" id="PF13592">
    <property type="entry name" value="HTH_33"/>
    <property type="match status" value="1"/>
</dbReference>
<dbReference type="InterPro" id="IPR047655">
    <property type="entry name" value="Transpos_IS630-like"/>
</dbReference>
<dbReference type="InterPro" id="IPR025959">
    <property type="entry name" value="Winged_HTH_dom"/>
</dbReference>
<dbReference type="Proteomes" id="UP000316443">
    <property type="component" value="Unassembled WGS sequence"/>
</dbReference>
<comment type="caution">
    <text evidence="3">The sequence shown here is derived from an EMBL/GenBank/DDBJ whole genome shotgun (WGS) entry which is preliminary data.</text>
</comment>
<protein>
    <submittedName>
        <fullName evidence="3">IS630 family transposase</fullName>
    </submittedName>
</protein>
<evidence type="ECO:0000313" key="3">
    <source>
        <dbReference type="EMBL" id="TRT55048.1"/>
    </source>
</evidence>
<dbReference type="PANTHER" id="PTHR46564">
    <property type="entry name" value="TRANSPOSASE"/>
    <property type="match status" value="1"/>
</dbReference>
<organism evidence="3 4">
    <name type="scientific">Microcystis aeruginosa Ma_QC_C_20070703_M131</name>
    <dbReference type="NCBI Taxonomy" id="2486263"/>
    <lineage>
        <taxon>Bacteria</taxon>
        <taxon>Bacillati</taxon>
        <taxon>Cyanobacteriota</taxon>
        <taxon>Cyanophyceae</taxon>
        <taxon>Oscillatoriophycideae</taxon>
        <taxon>Chroococcales</taxon>
        <taxon>Microcystaceae</taxon>
        <taxon>Microcystis</taxon>
    </lineage>
</organism>
<dbReference type="GO" id="GO:0003676">
    <property type="term" value="F:nucleic acid binding"/>
    <property type="evidence" value="ECO:0007669"/>
    <property type="project" value="InterPro"/>
</dbReference>
<proteinExistence type="predicted"/>
<dbReference type="PANTHER" id="PTHR46564:SF1">
    <property type="entry name" value="TRANSPOSASE"/>
    <property type="match status" value="1"/>
</dbReference>